<comment type="caution">
    <text evidence="2">The sequence shown here is derived from an EMBL/GenBank/DDBJ whole genome shotgun (WGS) entry which is preliminary data.</text>
</comment>
<dbReference type="EMBL" id="JASCQO010000056">
    <property type="protein sequence ID" value="MDI5936492.1"/>
    <property type="molecule type" value="Genomic_DNA"/>
</dbReference>
<accession>A0ABT6VR80</accession>
<keyword evidence="3" id="KW-1185">Reference proteome</keyword>
<feature type="domain" description="Carrier" evidence="1">
    <location>
        <begin position="1"/>
        <end position="80"/>
    </location>
</feature>
<dbReference type="Proteomes" id="UP001244242">
    <property type="component" value="Unassembled WGS sequence"/>
</dbReference>
<dbReference type="RefSeq" id="WP_282723912.1">
    <property type="nucleotide sequence ID" value="NZ_JASCQO010000056.1"/>
</dbReference>
<dbReference type="InterPro" id="IPR036736">
    <property type="entry name" value="ACP-like_sf"/>
</dbReference>
<gene>
    <name evidence="2" type="ORF">QLQ84_22120</name>
</gene>
<evidence type="ECO:0000259" key="1">
    <source>
        <dbReference type="PROSITE" id="PS50075"/>
    </source>
</evidence>
<protein>
    <submittedName>
        <fullName evidence="2">Acyl carrier protein</fullName>
    </submittedName>
</protein>
<dbReference type="Gene3D" id="1.10.1200.10">
    <property type="entry name" value="ACP-like"/>
    <property type="match status" value="1"/>
</dbReference>
<reference evidence="2 3" key="1">
    <citation type="submission" date="2023-04" db="EMBL/GenBank/DDBJ databases">
        <title>Halomonas strains isolated from rhizosphere soil.</title>
        <authorList>
            <person name="Xu L."/>
            <person name="Sun J.-Q."/>
        </authorList>
    </citation>
    <scope>NUCLEOTIDE SEQUENCE [LARGE SCALE GENOMIC DNA]</scope>
    <source>
        <strain evidence="2 3">LN1S58</strain>
    </source>
</reference>
<sequence length="82" mass="9504">MNREGLRAIVLEELSAIAPDIDINHFDDRARLRDEYDLDSMDALNLLTAVHQRLGVNIPASDYARMHSLQELLDYLEPRIER</sequence>
<organism evidence="2 3">
    <name type="scientific">Halomonas kalidii</name>
    <dbReference type="NCBI Taxonomy" id="3043293"/>
    <lineage>
        <taxon>Bacteria</taxon>
        <taxon>Pseudomonadati</taxon>
        <taxon>Pseudomonadota</taxon>
        <taxon>Gammaproteobacteria</taxon>
        <taxon>Oceanospirillales</taxon>
        <taxon>Halomonadaceae</taxon>
        <taxon>Halomonas</taxon>
    </lineage>
</organism>
<proteinExistence type="predicted"/>
<dbReference type="Pfam" id="PF00550">
    <property type="entry name" value="PP-binding"/>
    <property type="match status" value="1"/>
</dbReference>
<evidence type="ECO:0000313" key="2">
    <source>
        <dbReference type="EMBL" id="MDI5936492.1"/>
    </source>
</evidence>
<dbReference type="SUPFAM" id="SSF47336">
    <property type="entry name" value="ACP-like"/>
    <property type="match status" value="1"/>
</dbReference>
<evidence type="ECO:0000313" key="3">
    <source>
        <dbReference type="Proteomes" id="UP001244242"/>
    </source>
</evidence>
<dbReference type="InterPro" id="IPR009081">
    <property type="entry name" value="PP-bd_ACP"/>
</dbReference>
<dbReference type="PROSITE" id="PS50075">
    <property type="entry name" value="CARRIER"/>
    <property type="match status" value="1"/>
</dbReference>
<name>A0ABT6VR80_9GAMM</name>